<dbReference type="InterPro" id="IPR006685">
    <property type="entry name" value="MscS_channel_2nd"/>
</dbReference>
<dbReference type="InterPro" id="IPR010920">
    <property type="entry name" value="LSM_dom_sf"/>
</dbReference>
<dbReference type="InterPro" id="IPR011066">
    <property type="entry name" value="MscS_channel_C_sf"/>
</dbReference>
<organism evidence="13 14">
    <name type="scientific">Methylocapsa polymorpha</name>
    <dbReference type="NCBI Taxonomy" id="3080828"/>
    <lineage>
        <taxon>Bacteria</taxon>
        <taxon>Pseudomonadati</taxon>
        <taxon>Pseudomonadota</taxon>
        <taxon>Alphaproteobacteria</taxon>
        <taxon>Hyphomicrobiales</taxon>
        <taxon>Beijerinckiaceae</taxon>
        <taxon>Methylocapsa</taxon>
    </lineage>
</organism>
<feature type="transmembrane region" description="Helical" evidence="8">
    <location>
        <begin position="351"/>
        <end position="368"/>
    </location>
</feature>
<dbReference type="Pfam" id="PF21082">
    <property type="entry name" value="MS_channel_3rd"/>
    <property type="match status" value="1"/>
</dbReference>
<keyword evidence="3" id="KW-1003">Cell membrane</keyword>
<dbReference type="InterPro" id="IPR022249">
    <property type="entry name" value="DUF3772"/>
</dbReference>
<comment type="similarity">
    <text evidence="2">Belongs to the MscS (TC 1.A.23) family.</text>
</comment>
<feature type="transmembrane region" description="Helical" evidence="8">
    <location>
        <begin position="312"/>
        <end position="331"/>
    </location>
</feature>
<evidence type="ECO:0000256" key="1">
    <source>
        <dbReference type="ARBA" id="ARBA00004651"/>
    </source>
</evidence>
<dbReference type="PANTHER" id="PTHR30347">
    <property type="entry name" value="POTASSIUM CHANNEL RELATED"/>
    <property type="match status" value="1"/>
</dbReference>
<dbReference type="SUPFAM" id="SSF82689">
    <property type="entry name" value="Mechanosensitive channel protein MscS (YggB), C-terminal domain"/>
    <property type="match status" value="1"/>
</dbReference>
<dbReference type="SUPFAM" id="SSF50182">
    <property type="entry name" value="Sm-like ribonucleoproteins"/>
    <property type="match status" value="1"/>
</dbReference>
<dbReference type="InterPro" id="IPR023408">
    <property type="entry name" value="MscS_beta-dom_sf"/>
</dbReference>
<feature type="chain" id="PRO_5045741473" evidence="9">
    <location>
        <begin position="23"/>
        <end position="839"/>
    </location>
</feature>
<keyword evidence="14" id="KW-1185">Reference proteome</keyword>
<dbReference type="Pfam" id="PF12607">
    <property type="entry name" value="DUF3772"/>
    <property type="match status" value="1"/>
</dbReference>
<feature type="region of interest" description="Disordered" evidence="7">
    <location>
        <begin position="22"/>
        <end position="58"/>
    </location>
</feature>
<evidence type="ECO:0000256" key="4">
    <source>
        <dbReference type="ARBA" id="ARBA00022692"/>
    </source>
</evidence>
<evidence type="ECO:0000256" key="7">
    <source>
        <dbReference type="SAM" id="MobiDB-lite"/>
    </source>
</evidence>
<comment type="subcellular location">
    <subcellularLocation>
        <location evidence="1">Cell membrane</location>
        <topology evidence="1">Multi-pass membrane protein</topology>
    </subcellularLocation>
</comment>
<evidence type="ECO:0000256" key="9">
    <source>
        <dbReference type="SAM" id="SignalP"/>
    </source>
</evidence>
<feature type="domain" description="Mechanosensitive ion channel MscS" evidence="10">
    <location>
        <begin position="644"/>
        <end position="710"/>
    </location>
</feature>
<dbReference type="InterPro" id="IPR049278">
    <property type="entry name" value="MS_channel_C"/>
</dbReference>
<dbReference type="EMBL" id="CP136862">
    <property type="protein sequence ID" value="WOJ89532.1"/>
    <property type="molecule type" value="Genomic_DNA"/>
</dbReference>
<feature type="region of interest" description="Disordered" evidence="7">
    <location>
        <begin position="121"/>
        <end position="148"/>
    </location>
</feature>
<evidence type="ECO:0000256" key="8">
    <source>
        <dbReference type="SAM" id="Phobius"/>
    </source>
</evidence>
<protein>
    <submittedName>
        <fullName evidence="13">DUF3772 domain-containing protein</fullName>
    </submittedName>
</protein>
<feature type="transmembrane region" description="Helical" evidence="8">
    <location>
        <begin position="426"/>
        <end position="445"/>
    </location>
</feature>
<feature type="transmembrane region" description="Helical" evidence="8">
    <location>
        <begin position="388"/>
        <end position="405"/>
    </location>
</feature>
<keyword evidence="9" id="KW-0732">Signal</keyword>
<evidence type="ECO:0000256" key="3">
    <source>
        <dbReference type="ARBA" id="ARBA00022475"/>
    </source>
</evidence>
<evidence type="ECO:0000259" key="12">
    <source>
        <dbReference type="Pfam" id="PF21082"/>
    </source>
</evidence>
<feature type="domain" description="Mechanosensitive ion channel MscS C-terminal" evidence="12">
    <location>
        <begin position="719"/>
        <end position="797"/>
    </location>
</feature>
<reference evidence="13 14" key="1">
    <citation type="submission" date="2023-10" db="EMBL/GenBank/DDBJ databases">
        <title>Novel methanotroph of the genus Methylocapsa from a subarctic wetland.</title>
        <authorList>
            <person name="Belova S.E."/>
            <person name="Oshkin I.Y."/>
            <person name="Miroshnikov K."/>
            <person name="Dedysh S.N."/>
        </authorList>
    </citation>
    <scope>NUCLEOTIDE SEQUENCE [LARGE SCALE GENOMIC DNA]</scope>
    <source>
        <strain evidence="13 14">RX1</strain>
    </source>
</reference>
<dbReference type="PANTHER" id="PTHR30347:SF9">
    <property type="entry name" value="MINICONDUCTANCE MECHANOSENSITIVE CHANNEL MSCM"/>
    <property type="match status" value="1"/>
</dbReference>
<dbReference type="Gene3D" id="3.30.70.100">
    <property type="match status" value="1"/>
</dbReference>
<dbReference type="Proteomes" id="UP001626536">
    <property type="component" value="Chromosome"/>
</dbReference>
<feature type="transmembrane region" description="Helical" evidence="8">
    <location>
        <begin position="268"/>
        <end position="292"/>
    </location>
</feature>
<dbReference type="Pfam" id="PF00924">
    <property type="entry name" value="MS_channel_2nd"/>
    <property type="match status" value="1"/>
</dbReference>
<feature type="domain" description="DUF3772" evidence="11">
    <location>
        <begin position="156"/>
        <end position="215"/>
    </location>
</feature>
<feature type="compositionally biased region" description="Low complexity" evidence="7">
    <location>
        <begin position="22"/>
        <end position="56"/>
    </location>
</feature>
<evidence type="ECO:0000313" key="14">
    <source>
        <dbReference type="Proteomes" id="UP001626536"/>
    </source>
</evidence>
<feature type="transmembrane region" description="Helical" evidence="8">
    <location>
        <begin position="233"/>
        <end position="256"/>
    </location>
</feature>
<proteinExistence type="inferred from homology"/>
<accession>A0ABZ0HQG6</accession>
<keyword evidence="5 8" id="KW-1133">Transmembrane helix</keyword>
<keyword evidence="6 8" id="KW-0472">Membrane</keyword>
<feature type="transmembrane region" description="Helical" evidence="8">
    <location>
        <begin position="505"/>
        <end position="532"/>
    </location>
</feature>
<evidence type="ECO:0000259" key="10">
    <source>
        <dbReference type="Pfam" id="PF00924"/>
    </source>
</evidence>
<feature type="region of interest" description="Disordered" evidence="7">
    <location>
        <begin position="820"/>
        <end position="839"/>
    </location>
</feature>
<feature type="transmembrane region" description="Helical" evidence="8">
    <location>
        <begin position="602"/>
        <end position="621"/>
    </location>
</feature>
<evidence type="ECO:0000256" key="2">
    <source>
        <dbReference type="ARBA" id="ARBA00008017"/>
    </source>
</evidence>
<evidence type="ECO:0000256" key="5">
    <source>
        <dbReference type="ARBA" id="ARBA00022989"/>
    </source>
</evidence>
<feature type="compositionally biased region" description="Basic and acidic residues" evidence="7">
    <location>
        <begin position="121"/>
        <end position="131"/>
    </location>
</feature>
<feature type="transmembrane region" description="Helical" evidence="8">
    <location>
        <begin position="560"/>
        <end position="581"/>
    </location>
</feature>
<name>A0ABZ0HQG6_9HYPH</name>
<keyword evidence="4 8" id="KW-0812">Transmembrane</keyword>
<dbReference type="SUPFAM" id="SSF82861">
    <property type="entry name" value="Mechanosensitive channel protein MscS (YggB), transmembrane region"/>
    <property type="match status" value="1"/>
</dbReference>
<dbReference type="Gene3D" id="2.30.30.60">
    <property type="match status" value="1"/>
</dbReference>
<dbReference type="Gene3D" id="1.10.287.1260">
    <property type="match status" value="1"/>
</dbReference>
<evidence type="ECO:0000259" key="11">
    <source>
        <dbReference type="Pfam" id="PF12607"/>
    </source>
</evidence>
<feature type="signal peptide" evidence="9">
    <location>
        <begin position="1"/>
        <end position="22"/>
    </location>
</feature>
<gene>
    <name evidence="13" type="ORF">RZS28_17370</name>
</gene>
<dbReference type="InterPro" id="IPR011014">
    <property type="entry name" value="MscS_channel_TM-2"/>
</dbReference>
<evidence type="ECO:0000313" key="13">
    <source>
        <dbReference type="EMBL" id="WOJ89532.1"/>
    </source>
</evidence>
<dbReference type="InterPro" id="IPR052702">
    <property type="entry name" value="MscS-like_channel"/>
</dbReference>
<dbReference type="RefSeq" id="WP_407338980.1">
    <property type="nucleotide sequence ID" value="NZ_CP136862.1"/>
</dbReference>
<sequence>MPRFLACALCLIALLANDPARAQPRAAAPAQSQPRPAAQAPAAAPANPQPTVAPAQLPTGADLDKINAALKQIETSLERRNLTEADLQALRQQCGPISTELSDAIDQLAPRLGEIKTRLDQLGDAPDDKAPPENPAVTAERASQQKSYSDADELSKRAKLLSVRADQVRAAIAAKQRALFANSLFEAAPSLFSSSLWSSVWQGAPANLEAIRALFCDWIAAINARLDGWRMQAFWGGLGGAILIYGLVAVLARRVLSRRRAIEAPSRLLKILGAWWVALVIAVPPIAMIYALGAVLNAFNLVNEQLQPFTHAVWESVIRIALAAGIARGLFAPTRPAWRLLSLGDAASRRLVQVAIAVACVISATRVVEALNEIINVSLPFSVATRSFGAVAAAIALGVGIWRFGDAIDDDSFGPPVTNKHNWFDLLRVAAWLTRMAVVGAVLIGYPTFASFLLDQFVWICAVAGVLYMSIVFVDESVAAGFKPTTPLGHWIASSLGVERSSLELLGVLFSGLVRLALFGVAAFFILVTWGFQSADVPLDFRTAFFGFKVGDVNVSPFNITAAIAIFGFAYAIAHSLLRWVDLSLLPHTSLDQGLRNSIKTSLGYVGFIIAASLALGYLGLSFEKLALVAGALSVGIGFGLQSIVNNFVSGLILLWERAIAVGDWIVVGADQGYVRRINVRSTEIETFDRSQVIIPNSSLVTGVVKNLVRTDRTGRLVIPLTVAGTADPEKVREVLVAIAKTQDLVLKIPAPQILFKGMSASALDFELSLFVADVESSFRIRSDLHFEIFKRFKAEGFFDAAPPAPTKIQIAGIEYLAGAQKPPSERAQEPPRSAAASR</sequence>
<evidence type="ECO:0000256" key="6">
    <source>
        <dbReference type="ARBA" id="ARBA00023136"/>
    </source>
</evidence>
<feature type="transmembrane region" description="Helical" evidence="8">
    <location>
        <begin position="627"/>
        <end position="649"/>
    </location>
</feature>
<feature type="transmembrane region" description="Helical" evidence="8">
    <location>
        <begin position="457"/>
        <end position="474"/>
    </location>
</feature>